<reference evidence="5 6" key="1">
    <citation type="journal article" date="2015" name="J. Microbiol.">
        <title>Sphingosinicella ginsenosidimutans sp. nov., with ginsenoside converting activity.</title>
        <authorList>
            <person name="Kim J.K."/>
            <person name="Kang M.S."/>
            <person name="Park S.C."/>
            <person name="Kim K.M."/>
            <person name="Choi K."/>
            <person name="Yoon M.H."/>
            <person name="Im W.T."/>
        </authorList>
    </citation>
    <scope>NUCLEOTIDE SEQUENCE [LARGE SCALE GENOMIC DNA]</scope>
    <source>
        <strain evidence="5 6">BS-11</strain>
    </source>
</reference>
<keyword evidence="6" id="KW-1185">Reference proteome</keyword>
<sequence>MLRHCSIAAALEAVGERWSFLILRGAFNGLHHFEEFQSTLGIARNILSNRLVRLVENGILERVPDPTDRRKVSYRLTEKGLDLLPVLLSLRQWGERWVSGRPSNPVLVDRANRQPIAPIAVRSADGRVLSRADMEWIDRAELRPPA</sequence>
<accession>A0A5C6TWZ5</accession>
<dbReference type="EMBL" id="VOQQ01000001">
    <property type="protein sequence ID" value="TXC64954.1"/>
    <property type="molecule type" value="Genomic_DNA"/>
</dbReference>
<keyword evidence="2" id="KW-0238">DNA-binding</keyword>
<dbReference type="InterPro" id="IPR036390">
    <property type="entry name" value="WH_DNA-bd_sf"/>
</dbReference>
<keyword evidence="3" id="KW-0804">Transcription</keyword>
<proteinExistence type="predicted"/>
<dbReference type="Proteomes" id="UP000321249">
    <property type="component" value="Unassembled WGS sequence"/>
</dbReference>
<name>A0A5C6TWZ5_9SPHN</name>
<feature type="domain" description="HTH hxlR-type" evidence="4">
    <location>
        <begin position="5"/>
        <end position="102"/>
    </location>
</feature>
<keyword evidence="1" id="KW-0805">Transcription regulation</keyword>
<dbReference type="PANTHER" id="PTHR33204:SF18">
    <property type="entry name" value="TRANSCRIPTIONAL REGULATORY PROTEIN"/>
    <property type="match status" value="1"/>
</dbReference>
<dbReference type="InterPro" id="IPR002577">
    <property type="entry name" value="HTH_HxlR"/>
</dbReference>
<dbReference type="PROSITE" id="PS51118">
    <property type="entry name" value="HTH_HXLR"/>
    <property type="match status" value="1"/>
</dbReference>
<dbReference type="SUPFAM" id="SSF46785">
    <property type="entry name" value="Winged helix' DNA-binding domain"/>
    <property type="match status" value="1"/>
</dbReference>
<dbReference type="InterPro" id="IPR036388">
    <property type="entry name" value="WH-like_DNA-bd_sf"/>
</dbReference>
<evidence type="ECO:0000313" key="5">
    <source>
        <dbReference type="EMBL" id="TXC64954.1"/>
    </source>
</evidence>
<evidence type="ECO:0000256" key="1">
    <source>
        <dbReference type="ARBA" id="ARBA00023015"/>
    </source>
</evidence>
<dbReference type="PANTHER" id="PTHR33204">
    <property type="entry name" value="TRANSCRIPTIONAL REGULATOR, MARR FAMILY"/>
    <property type="match status" value="1"/>
</dbReference>
<dbReference type="OrthoDB" id="9782219at2"/>
<dbReference type="AlphaFoldDB" id="A0A5C6TWZ5"/>
<protein>
    <submittedName>
        <fullName evidence="5">Helix-turn-helix transcriptional regulator</fullName>
    </submittedName>
</protein>
<dbReference type="Gene3D" id="1.10.10.10">
    <property type="entry name" value="Winged helix-like DNA-binding domain superfamily/Winged helix DNA-binding domain"/>
    <property type="match status" value="1"/>
</dbReference>
<evidence type="ECO:0000256" key="2">
    <source>
        <dbReference type="ARBA" id="ARBA00023125"/>
    </source>
</evidence>
<gene>
    <name evidence="5" type="ORF">FRZ32_06710</name>
</gene>
<evidence type="ECO:0000313" key="6">
    <source>
        <dbReference type="Proteomes" id="UP000321249"/>
    </source>
</evidence>
<organism evidence="5 6">
    <name type="scientific">Allosphingosinicella ginsenosidimutans</name>
    <dbReference type="NCBI Taxonomy" id="1176539"/>
    <lineage>
        <taxon>Bacteria</taxon>
        <taxon>Pseudomonadati</taxon>
        <taxon>Pseudomonadota</taxon>
        <taxon>Alphaproteobacteria</taxon>
        <taxon>Sphingomonadales</taxon>
        <taxon>Sphingomonadaceae</taxon>
        <taxon>Allosphingosinicella</taxon>
    </lineage>
</organism>
<dbReference type="Pfam" id="PF01638">
    <property type="entry name" value="HxlR"/>
    <property type="match status" value="1"/>
</dbReference>
<comment type="caution">
    <text evidence="5">The sequence shown here is derived from an EMBL/GenBank/DDBJ whole genome shotgun (WGS) entry which is preliminary data.</text>
</comment>
<evidence type="ECO:0000259" key="4">
    <source>
        <dbReference type="PROSITE" id="PS51118"/>
    </source>
</evidence>
<dbReference type="GO" id="GO:0003677">
    <property type="term" value="F:DNA binding"/>
    <property type="evidence" value="ECO:0007669"/>
    <property type="project" value="UniProtKB-KW"/>
</dbReference>
<evidence type="ECO:0000256" key="3">
    <source>
        <dbReference type="ARBA" id="ARBA00023163"/>
    </source>
</evidence>